<dbReference type="GO" id="GO:0046872">
    <property type="term" value="F:metal ion binding"/>
    <property type="evidence" value="ECO:0007669"/>
    <property type="project" value="UniProtKB-KW"/>
</dbReference>
<proteinExistence type="inferred from homology"/>
<evidence type="ECO:0000256" key="1">
    <source>
        <dbReference type="ARBA" id="ARBA00004651"/>
    </source>
</evidence>
<feature type="binding site" evidence="18">
    <location>
        <position position="70"/>
    </location>
    <ligand>
        <name>a divalent metal cation</name>
        <dbReference type="ChEBI" id="CHEBI:60240"/>
    </ligand>
</feature>
<accession>A0A2R5F079</accession>
<dbReference type="GO" id="GO:0005886">
    <property type="term" value="C:plasma membrane"/>
    <property type="evidence" value="ECO:0007669"/>
    <property type="project" value="UniProtKB-SubCell"/>
</dbReference>
<keyword evidence="14" id="KW-1208">Phospholipid metabolism</keyword>
<evidence type="ECO:0000256" key="18">
    <source>
        <dbReference type="PIRSR" id="PIRSR600829-4"/>
    </source>
</evidence>
<evidence type="ECO:0000256" key="12">
    <source>
        <dbReference type="ARBA" id="ARBA00023136"/>
    </source>
</evidence>
<dbReference type="Gene3D" id="1.10.287.3610">
    <property type="match status" value="1"/>
</dbReference>
<evidence type="ECO:0000256" key="6">
    <source>
        <dbReference type="ARBA" id="ARBA00022692"/>
    </source>
</evidence>
<feature type="active site" description="Proton acceptor" evidence="15">
    <location>
        <position position="63"/>
    </location>
</feature>
<dbReference type="InterPro" id="IPR036945">
    <property type="entry name" value="DAGK_sf"/>
</dbReference>
<keyword evidence="18" id="KW-0479">Metal-binding</keyword>
<keyword evidence="7 17" id="KW-0547">Nucleotide-binding</keyword>
<evidence type="ECO:0000256" key="13">
    <source>
        <dbReference type="ARBA" id="ARBA00023209"/>
    </source>
</evidence>
<evidence type="ECO:0000256" key="8">
    <source>
        <dbReference type="ARBA" id="ARBA00022777"/>
    </source>
</evidence>
<feature type="binding site" evidence="17">
    <location>
        <begin position="88"/>
        <end position="89"/>
    </location>
    <ligand>
        <name>ATP</name>
        <dbReference type="ChEBI" id="CHEBI:30616"/>
    </ligand>
</feature>
<keyword evidence="6 19" id="KW-0812">Transmembrane</keyword>
<dbReference type="CDD" id="cd14265">
    <property type="entry name" value="UDPK_IM_like"/>
    <property type="match status" value="1"/>
</dbReference>
<evidence type="ECO:0000256" key="7">
    <source>
        <dbReference type="ARBA" id="ARBA00022741"/>
    </source>
</evidence>
<dbReference type="GO" id="GO:0008654">
    <property type="term" value="P:phospholipid biosynthetic process"/>
    <property type="evidence" value="ECO:0007669"/>
    <property type="project" value="UniProtKB-KW"/>
</dbReference>
<dbReference type="InterPro" id="IPR033717">
    <property type="entry name" value="UDPK"/>
</dbReference>
<evidence type="ECO:0000256" key="19">
    <source>
        <dbReference type="SAM" id="Phobius"/>
    </source>
</evidence>
<dbReference type="Proteomes" id="UP000245202">
    <property type="component" value="Unassembled WGS sequence"/>
</dbReference>
<keyword evidence="9 17" id="KW-0067">ATP-binding</keyword>
<organism evidence="20 21">
    <name type="scientific">Paenibacillus agaridevorans</name>
    <dbReference type="NCBI Taxonomy" id="171404"/>
    <lineage>
        <taxon>Bacteria</taxon>
        <taxon>Bacillati</taxon>
        <taxon>Bacillota</taxon>
        <taxon>Bacilli</taxon>
        <taxon>Bacillales</taxon>
        <taxon>Paenibacillaceae</taxon>
        <taxon>Paenibacillus</taxon>
    </lineage>
</organism>
<evidence type="ECO:0000256" key="11">
    <source>
        <dbReference type="ARBA" id="ARBA00023098"/>
    </source>
</evidence>
<keyword evidence="8 20" id="KW-0418">Kinase</keyword>
<comment type="subcellular location">
    <subcellularLocation>
        <location evidence="1">Cell membrane</location>
        <topology evidence="1">Multi-pass membrane protein</topology>
    </subcellularLocation>
</comment>
<feature type="binding site" evidence="17">
    <location>
        <position position="70"/>
    </location>
    <ligand>
        <name>ATP</name>
        <dbReference type="ChEBI" id="CHEBI:30616"/>
    </ligand>
</feature>
<keyword evidence="3" id="KW-1003">Cell membrane</keyword>
<evidence type="ECO:0000256" key="4">
    <source>
        <dbReference type="ARBA" id="ARBA00022516"/>
    </source>
</evidence>
<feature type="transmembrane region" description="Helical" evidence="19">
    <location>
        <begin position="25"/>
        <end position="43"/>
    </location>
</feature>
<dbReference type="RefSeq" id="WP_108996263.1">
    <property type="nucleotide sequence ID" value="NZ_BDQX01000458.1"/>
</dbReference>
<feature type="transmembrane region" description="Helical" evidence="19">
    <location>
        <begin position="90"/>
        <end position="110"/>
    </location>
</feature>
<evidence type="ECO:0000256" key="9">
    <source>
        <dbReference type="ARBA" id="ARBA00022840"/>
    </source>
</evidence>
<feature type="binding site" evidence="16">
    <location>
        <position position="63"/>
    </location>
    <ligand>
        <name>substrate</name>
    </ligand>
</feature>
<keyword evidence="10 19" id="KW-1133">Transmembrane helix</keyword>
<evidence type="ECO:0000256" key="3">
    <source>
        <dbReference type="ARBA" id="ARBA00022475"/>
    </source>
</evidence>
<reference evidence="20 21" key="1">
    <citation type="submission" date="2017-08" db="EMBL/GenBank/DDBJ databases">
        <title>Substantial Increase in Enzyme Production by Combined Drug-Resistance Mutations in Paenibacillus agaridevorans.</title>
        <authorList>
            <person name="Tanaka Y."/>
            <person name="Funane K."/>
            <person name="Hosaka T."/>
            <person name="Shiwa Y."/>
            <person name="Fujita N."/>
            <person name="Miyazaki T."/>
            <person name="Yoshikawa H."/>
            <person name="Murakami K."/>
            <person name="Kasahara K."/>
            <person name="Inaoka T."/>
            <person name="Hiraga Y."/>
            <person name="Ochi K."/>
        </authorList>
    </citation>
    <scope>NUCLEOTIDE SEQUENCE [LARGE SCALE GENOMIC DNA]</scope>
    <source>
        <strain evidence="20 21">T-3040</strain>
    </source>
</reference>
<keyword evidence="4" id="KW-0444">Lipid biosynthesis</keyword>
<evidence type="ECO:0000256" key="10">
    <source>
        <dbReference type="ARBA" id="ARBA00022989"/>
    </source>
</evidence>
<gene>
    <name evidence="20" type="ORF">PAT3040_07050</name>
</gene>
<evidence type="ECO:0000256" key="14">
    <source>
        <dbReference type="ARBA" id="ARBA00023264"/>
    </source>
</evidence>
<dbReference type="InterPro" id="IPR000829">
    <property type="entry name" value="DAGK"/>
</dbReference>
<evidence type="ECO:0000256" key="2">
    <source>
        <dbReference type="ARBA" id="ARBA00005967"/>
    </source>
</evidence>
<keyword evidence="5" id="KW-0808">Transferase</keyword>
<comment type="similarity">
    <text evidence="2">Belongs to the bacterial diacylglycerol kinase family.</text>
</comment>
<keyword evidence="12 19" id="KW-0472">Membrane</keyword>
<keyword evidence="21" id="KW-1185">Reference proteome</keyword>
<evidence type="ECO:0000256" key="5">
    <source>
        <dbReference type="ARBA" id="ARBA00022679"/>
    </source>
</evidence>
<comment type="caution">
    <text evidence="20">The sequence shown here is derived from an EMBL/GenBank/DDBJ whole genome shotgun (WGS) entry which is preliminary data.</text>
</comment>
<evidence type="ECO:0000256" key="16">
    <source>
        <dbReference type="PIRSR" id="PIRSR600829-2"/>
    </source>
</evidence>
<keyword evidence="13" id="KW-0594">Phospholipid biosynthesis</keyword>
<dbReference type="GO" id="GO:0016301">
    <property type="term" value="F:kinase activity"/>
    <property type="evidence" value="ECO:0007669"/>
    <property type="project" value="UniProtKB-KW"/>
</dbReference>
<dbReference type="EMBL" id="BDQX01000458">
    <property type="protein sequence ID" value="GBG12187.1"/>
    <property type="molecule type" value="Genomic_DNA"/>
</dbReference>
<evidence type="ECO:0000256" key="15">
    <source>
        <dbReference type="PIRSR" id="PIRSR600829-1"/>
    </source>
</evidence>
<feature type="binding site" evidence="17">
    <location>
        <begin position="79"/>
        <end position="81"/>
    </location>
    <ligand>
        <name>ATP</name>
        <dbReference type="ChEBI" id="CHEBI:30616"/>
    </ligand>
</feature>
<dbReference type="PANTHER" id="PTHR34299">
    <property type="entry name" value="DIACYLGLYCEROL KINASE"/>
    <property type="match status" value="1"/>
</dbReference>
<name>A0A2R5F079_9BACL</name>
<dbReference type="Pfam" id="PF01219">
    <property type="entry name" value="DAGK_prokar"/>
    <property type="match status" value="1"/>
</dbReference>
<evidence type="ECO:0000256" key="17">
    <source>
        <dbReference type="PIRSR" id="PIRSR600829-3"/>
    </source>
</evidence>
<sequence length="119" mass="12282">MAKFVRNVGLALSGIGLAIRTQRHMQIHCVAAVIVVGLGLFLSLDAIRWSLIVFAIGLVVSAELINTAIEQAVDLASPERHPLAKAAKDVAAGAVLAAALVAITIGLLILGPPLLALFS</sequence>
<evidence type="ECO:0000313" key="20">
    <source>
        <dbReference type="EMBL" id="GBG12187.1"/>
    </source>
</evidence>
<keyword evidence="18" id="KW-0460">Magnesium</keyword>
<dbReference type="PANTHER" id="PTHR34299:SF1">
    <property type="entry name" value="DIACYLGLYCEROL KINASE"/>
    <property type="match status" value="1"/>
</dbReference>
<keyword evidence="11" id="KW-0443">Lipid metabolism</keyword>
<dbReference type="PROSITE" id="PS01069">
    <property type="entry name" value="DAGK_PROKAR"/>
    <property type="match status" value="1"/>
</dbReference>
<comment type="cofactor">
    <cofactor evidence="18">
        <name>Mg(2+)</name>
        <dbReference type="ChEBI" id="CHEBI:18420"/>
    </cofactor>
    <text evidence="18">Mn(2+), Zn(2+), Cd(2+) and Co(2+) support activity to lesser extents.</text>
</comment>
<protein>
    <submittedName>
        <fullName evidence="20">Diacylglycerol kinase</fullName>
    </submittedName>
</protein>
<dbReference type="AlphaFoldDB" id="A0A2R5F079"/>
<evidence type="ECO:0000313" key="21">
    <source>
        <dbReference type="Proteomes" id="UP000245202"/>
    </source>
</evidence>
<dbReference type="GO" id="GO:0005524">
    <property type="term" value="F:ATP binding"/>
    <property type="evidence" value="ECO:0007669"/>
    <property type="project" value="UniProtKB-KW"/>
</dbReference>